<evidence type="ECO:0000313" key="2">
    <source>
        <dbReference type="Proteomes" id="UP000316270"/>
    </source>
</evidence>
<evidence type="ECO:0000313" key="1">
    <source>
        <dbReference type="EMBL" id="QDS76281.1"/>
    </source>
</evidence>
<organism evidence="1 2">
    <name type="scientific">Venturia effusa</name>
    <dbReference type="NCBI Taxonomy" id="50376"/>
    <lineage>
        <taxon>Eukaryota</taxon>
        <taxon>Fungi</taxon>
        <taxon>Dikarya</taxon>
        <taxon>Ascomycota</taxon>
        <taxon>Pezizomycotina</taxon>
        <taxon>Dothideomycetes</taxon>
        <taxon>Pleosporomycetidae</taxon>
        <taxon>Venturiales</taxon>
        <taxon>Venturiaceae</taxon>
        <taxon>Venturia</taxon>
    </lineage>
</organism>
<name>A0A517LKW7_9PEZI</name>
<dbReference type="OrthoDB" id="10332363at2759"/>
<sequence length="236" mass="26723">MDPTWSTLVNIITELQQEKRDIKIACDKRVADLELELRIEQQRNGALMQQLIEALGNGPTRNAELMQQLIDSLERKRSSRVWAEREFGDPPSLTSQAVVEAVTKAVNTLTESAVQVQRALPEAEMRLSRKQSVMRIEVEKALAASTTELISMMRTNPLSTQHITRYEEVNTGELVEIINNRLTDEHDNNSLLSKVASKIDSQLTNKLEASEKEKKGMYKFSVQSINAGDVRSIFRK</sequence>
<proteinExistence type="predicted"/>
<keyword evidence="2" id="KW-1185">Reference proteome</keyword>
<accession>A0A517LKW7</accession>
<protein>
    <submittedName>
        <fullName evidence="1">Uncharacterized protein</fullName>
    </submittedName>
</protein>
<reference evidence="1 2" key="1">
    <citation type="submission" date="2019-07" db="EMBL/GenBank/DDBJ databases">
        <title>Finished genome of Venturia effusa.</title>
        <authorList>
            <person name="Young C.A."/>
            <person name="Cox M.P."/>
            <person name="Ganley A.R.D."/>
            <person name="David W.J."/>
        </authorList>
    </citation>
    <scope>NUCLEOTIDE SEQUENCE [LARGE SCALE GENOMIC DNA]</scope>
    <source>
        <strain evidence="2">albino</strain>
    </source>
</reference>
<dbReference type="EMBL" id="CP042199">
    <property type="protein sequence ID" value="QDS76281.1"/>
    <property type="molecule type" value="Genomic_DNA"/>
</dbReference>
<gene>
    <name evidence="1" type="ORF">FKW77_001832</name>
</gene>
<dbReference type="AlphaFoldDB" id="A0A517LKW7"/>
<dbReference type="Proteomes" id="UP000316270">
    <property type="component" value="Chromosome 15"/>
</dbReference>